<accession>A0A502L1P4</accession>
<organism evidence="1 2">
    <name type="scientific">Litorilituus lipolyticus</name>
    <dbReference type="NCBI Taxonomy" id="2491017"/>
    <lineage>
        <taxon>Bacteria</taxon>
        <taxon>Pseudomonadati</taxon>
        <taxon>Pseudomonadota</taxon>
        <taxon>Gammaproteobacteria</taxon>
        <taxon>Alteromonadales</taxon>
        <taxon>Colwelliaceae</taxon>
        <taxon>Litorilituus</taxon>
    </lineage>
</organism>
<dbReference type="AlphaFoldDB" id="A0A502L1P4"/>
<comment type="caution">
    <text evidence="1">The sequence shown here is derived from an EMBL/GenBank/DDBJ whole genome shotgun (WGS) entry which is preliminary data.</text>
</comment>
<reference evidence="1 2" key="1">
    <citation type="submission" date="2019-01" db="EMBL/GenBank/DDBJ databases">
        <title>Litorilituus lipolytica sp. nov., isolated from intertidal sand of the Yellow Sea in China.</title>
        <authorList>
            <person name="Liu A."/>
        </authorList>
    </citation>
    <scope>NUCLEOTIDE SEQUENCE [LARGE SCALE GENOMIC DNA]</scope>
    <source>
        <strain evidence="1 2">RZ04</strain>
    </source>
</reference>
<protein>
    <submittedName>
        <fullName evidence="1">Uncharacterized protein</fullName>
    </submittedName>
</protein>
<dbReference type="EMBL" id="SAWY01000007">
    <property type="protein sequence ID" value="TPH17848.1"/>
    <property type="molecule type" value="Genomic_DNA"/>
</dbReference>
<name>A0A502L1P4_9GAMM</name>
<gene>
    <name evidence="1" type="ORF">EPA86_04120</name>
</gene>
<dbReference type="OrthoDB" id="6227545at2"/>
<evidence type="ECO:0000313" key="2">
    <source>
        <dbReference type="Proteomes" id="UP000315303"/>
    </source>
</evidence>
<proteinExistence type="predicted"/>
<sequence length="187" mass="21588">MFFVLSITVLFVIISAYFFLRAEKFQRIIIGQKRETSSTLKENKGLVDSMALLATKNEEFAKNRLIRLKERAQEQQNDALIHYYELISPMVNNYAAIFRDCLKGKGRLQSISKKCFDNCDEKTFKEFIKLLKNEKQTKRFWSANNLNGFISLVEALLILHEEQSKVIISANDVASKQLLIKKAANSK</sequence>
<evidence type="ECO:0000313" key="1">
    <source>
        <dbReference type="EMBL" id="TPH17848.1"/>
    </source>
</evidence>
<dbReference type="Proteomes" id="UP000315303">
    <property type="component" value="Unassembled WGS sequence"/>
</dbReference>
<keyword evidence="2" id="KW-1185">Reference proteome</keyword>